<dbReference type="InterPro" id="IPR036179">
    <property type="entry name" value="Ig-like_dom_sf"/>
</dbReference>
<proteinExistence type="predicted"/>
<dbReference type="OMA" id="QCFATNL"/>
<name>A0A665VV20_ECHNA</name>
<organism evidence="3 4">
    <name type="scientific">Echeneis naucrates</name>
    <name type="common">Live sharksucker</name>
    <dbReference type="NCBI Taxonomy" id="173247"/>
    <lineage>
        <taxon>Eukaryota</taxon>
        <taxon>Metazoa</taxon>
        <taxon>Chordata</taxon>
        <taxon>Craniata</taxon>
        <taxon>Vertebrata</taxon>
        <taxon>Euteleostomi</taxon>
        <taxon>Actinopterygii</taxon>
        <taxon>Neopterygii</taxon>
        <taxon>Teleostei</taxon>
        <taxon>Neoteleostei</taxon>
        <taxon>Acanthomorphata</taxon>
        <taxon>Carangaria</taxon>
        <taxon>Carangiformes</taxon>
        <taxon>Echeneidae</taxon>
        <taxon>Echeneis</taxon>
    </lineage>
</organism>
<dbReference type="AlphaFoldDB" id="A0A665VV20"/>
<keyword evidence="4" id="KW-1185">Reference proteome</keyword>
<dbReference type="Ensembl" id="ENSENLT00000036487.1">
    <property type="protein sequence ID" value="ENSENLP00000035531.1"/>
    <property type="gene ID" value="ENSENLG00000015519.1"/>
</dbReference>
<dbReference type="GO" id="GO:0050808">
    <property type="term" value="P:synapse organization"/>
    <property type="evidence" value="ECO:0007669"/>
    <property type="project" value="TreeGrafter"/>
</dbReference>
<dbReference type="GO" id="GO:0045202">
    <property type="term" value="C:synapse"/>
    <property type="evidence" value="ECO:0007669"/>
    <property type="project" value="TreeGrafter"/>
</dbReference>
<keyword evidence="1" id="KW-0393">Immunoglobulin domain</keyword>
<dbReference type="Proteomes" id="UP000472264">
    <property type="component" value="Chromosome 5"/>
</dbReference>
<evidence type="ECO:0000313" key="3">
    <source>
        <dbReference type="Ensembl" id="ENSENLP00000035531.1"/>
    </source>
</evidence>
<dbReference type="PANTHER" id="PTHR10075:SF63">
    <property type="entry name" value="CONTACTIN-4"/>
    <property type="match status" value="1"/>
</dbReference>
<reference evidence="3" key="1">
    <citation type="submission" date="2021-04" db="EMBL/GenBank/DDBJ databases">
        <authorList>
            <consortium name="Wellcome Sanger Institute Data Sharing"/>
        </authorList>
    </citation>
    <scope>NUCLEOTIDE SEQUENCE [LARGE SCALE GENOMIC DNA]</scope>
</reference>
<dbReference type="FunFam" id="2.60.40.10:FF:000064">
    <property type="entry name" value="Contactin 1"/>
    <property type="match status" value="1"/>
</dbReference>
<dbReference type="GO" id="GO:0005886">
    <property type="term" value="C:plasma membrane"/>
    <property type="evidence" value="ECO:0007669"/>
    <property type="project" value="TreeGrafter"/>
</dbReference>
<accession>A0A665VV20</accession>
<dbReference type="InterPro" id="IPR007110">
    <property type="entry name" value="Ig-like_dom"/>
</dbReference>
<protein>
    <recommendedName>
        <fullName evidence="2">Ig-like domain-containing protein</fullName>
    </recommendedName>
</protein>
<evidence type="ECO:0000259" key="2">
    <source>
        <dbReference type="PROSITE" id="PS50835"/>
    </source>
</evidence>
<reference evidence="3" key="2">
    <citation type="submission" date="2025-08" db="UniProtKB">
        <authorList>
            <consortium name="Ensembl"/>
        </authorList>
    </citation>
    <scope>IDENTIFICATION</scope>
</reference>
<dbReference type="InterPro" id="IPR003598">
    <property type="entry name" value="Ig_sub2"/>
</dbReference>
<dbReference type="GO" id="GO:0007156">
    <property type="term" value="P:homophilic cell adhesion via plasma membrane adhesion molecules"/>
    <property type="evidence" value="ECO:0007669"/>
    <property type="project" value="TreeGrafter"/>
</dbReference>
<dbReference type="Gene3D" id="2.60.40.10">
    <property type="entry name" value="Immunoglobulins"/>
    <property type="match status" value="1"/>
</dbReference>
<dbReference type="InParanoid" id="A0A665VV20"/>
<dbReference type="GO" id="GO:0030424">
    <property type="term" value="C:axon"/>
    <property type="evidence" value="ECO:0007669"/>
    <property type="project" value="TreeGrafter"/>
</dbReference>
<dbReference type="InterPro" id="IPR013783">
    <property type="entry name" value="Ig-like_fold"/>
</dbReference>
<sequence>CICNLPSPSEVKHFNSMLLLRSNTRHGPVFTQEPSDSIFPLSTDDKQVFINCKAKGNPPPHYRWKVDGRDLNMESEPNYSLVEGNLLINNPHVINHGGVYQCIATNTFGTVVSREAKVQFACESIMYVHIIIITL</sequence>
<dbReference type="GO" id="GO:0098632">
    <property type="term" value="F:cell-cell adhesion mediator activity"/>
    <property type="evidence" value="ECO:0007669"/>
    <property type="project" value="TreeGrafter"/>
</dbReference>
<feature type="domain" description="Ig-like" evidence="2">
    <location>
        <begin position="34"/>
        <end position="119"/>
    </location>
</feature>
<dbReference type="PANTHER" id="PTHR10075">
    <property type="entry name" value="BASIGIN RELATED"/>
    <property type="match status" value="1"/>
</dbReference>
<dbReference type="SUPFAM" id="SSF48726">
    <property type="entry name" value="Immunoglobulin"/>
    <property type="match status" value="1"/>
</dbReference>
<evidence type="ECO:0000313" key="4">
    <source>
        <dbReference type="Proteomes" id="UP000472264"/>
    </source>
</evidence>
<reference evidence="3" key="3">
    <citation type="submission" date="2025-09" db="UniProtKB">
        <authorList>
            <consortium name="Ensembl"/>
        </authorList>
    </citation>
    <scope>IDENTIFICATION</scope>
</reference>
<dbReference type="GO" id="GO:0070593">
    <property type="term" value="P:dendrite self-avoidance"/>
    <property type="evidence" value="ECO:0007669"/>
    <property type="project" value="TreeGrafter"/>
</dbReference>
<dbReference type="SMART" id="SM00408">
    <property type="entry name" value="IGc2"/>
    <property type="match status" value="1"/>
</dbReference>
<dbReference type="GO" id="GO:0007411">
    <property type="term" value="P:axon guidance"/>
    <property type="evidence" value="ECO:0007669"/>
    <property type="project" value="TreeGrafter"/>
</dbReference>
<dbReference type="Pfam" id="PF13927">
    <property type="entry name" value="Ig_3"/>
    <property type="match status" value="1"/>
</dbReference>
<evidence type="ECO:0000256" key="1">
    <source>
        <dbReference type="ARBA" id="ARBA00023319"/>
    </source>
</evidence>
<dbReference type="PROSITE" id="PS50835">
    <property type="entry name" value="IG_LIKE"/>
    <property type="match status" value="1"/>
</dbReference>